<feature type="domain" description="Autotransporter" evidence="3">
    <location>
        <begin position="1568"/>
        <end position="1836"/>
    </location>
</feature>
<name>A0ABY3VW38_9HYPH</name>
<dbReference type="EMBL" id="CP093033">
    <property type="protein sequence ID" value="UNF29608.1"/>
    <property type="molecule type" value="Genomic_DNA"/>
</dbReference>
<dbReference type="InterPro" id="IPR005546">
    <property type="entry name" value="Autotransporte_beta"/>
</dbReference>
<feature type="region of interest" description="Disordered" evidence="1">
    <location>
        <begin position="1479"/>
        <end position="1504"/>
    </location>
</feature>
<dbReference type="InterPro" id="IPR004899">
    <property type="entry name" value="Pertactin_central"/>
</dbReference>
<dbReference type="SMART" id="SM00869">
    <property type="entry name" value="Autotransporter"/>
    <property type="match status" value="1"/>
</dbReference>
<evidence type="ECO:0000313" key="4">
    <source>
        <dbReference type="EMBL" id="UNF29608.1"/>
    </source>
</evidence>
<dbReference type="PANTHER" id="PTHR35037:SF7">
    <property type="entry name" value="AUTOTRANSPORTER"/>
    <property type="match status" value="1"/>
</dbReference>
<dbReference type="InterPro" id="IPR012332">
    <property type="entry name" value="Autotransporter_pectin_lyase_C"/>
</dbReference>
<dbReference type="InterPro" id="IPR006315">
    <property type="entry name" value="OM_autotransptr_brl_dom"/>
</dbReference>
<dbReference type="Proteomes" id="UP000829580">
    <property type="component" value="Chromosome"/>
</dbReference>
<feature type="compositionally biased region" description="Polar residues" evidence="1">
    <location>
        <begin position="1426"/>
        <end position="1443"/>
    </location>
</feature>
<feature type="compositionally biased region" description="Low complexity" evidence="1">
    <location>
        <begin position="1490"/>
        <end position="1504"/>
    </location>
</feature>
<gene>
    <name evidence="4" type="primary">bafA</name>
    <name evidence="4" type="ORF">MNL13_02185</name>
</gene>
<feature type="compositionally biased region" description="Low complexity" evidence="1">
    <location>
        <begin position="1457"/>
        <end position="1466"/>
    </location>
</feature>
<dbReference type="NCBIfam" id="TIGR04415">
    <property type="entry name" value="O_hepto_targRPT"/>
    <property type="match status" value="1"/>
</dbReference>
<reference evidence="4 5" key="1">
    <citation type="submission" date="2022-02" db="EMBL/GenBank/DDBJ databases">
        <title>Genomic structural plasticity of rodent-associated Bartonella in nature.</title>
        <authorList>
            <person name="Sousa K.C.M."/>
            <person name="Gutierrez R."/>
            <person name="Yahalomi D."/>
            <person name="Shalit T."/>
            <person name="Markus B."/>
            <person name="Nachum-Biala Y."/>
            <person name="Hawlena H."/>
            <person name="Marcos-Hadad E."/>
            <person name="Hazkani-Covo E."/>
            <person name="Neves H.R."/>
            <person name="Covo S."/>
            <person name="Harrus S."/>
        </authorList>
    </citation>
    <scope>NUCLEOTIDE SEQUENCE [LARGE SCALE GENOMIC DNA]</scope>
    <source>
        <strain evidence="4 5">B35_1_2</strain>
    </source>
</reference>
<dbReference type="InterPro" id="IPR051551">
    <property type="entry name" value="Autotransporter_adhesion"/>
</dbReference>
<dbReference type="InterPro" id="IPR011050">
    <property type="entry name" value="Pectin_lyase_fold/virulence"/>
</dbReference>
<evidence type="ECO:0000256" key="1">
    <source>
        <dbReference type="SAM" id="MobiDB-lite"/>
    </source>
</evidence>
<dbReference type="NCBIfam" id="NF040482">
    <property type="entry name" value="auto_BafA_Cterm"/>
    <property type="match status" value="1"/>
</dbReference>
<evidence type="ECO:0000256" key="2">
    <source>
        <dbReference type="SAM" id="SignalP"/>
    </source>
</evidence>
<dbReference type="SUPFAM" id="SSF103515">
    <property type="entry name" value="Autotransporter"/>
    <property type="match status" value="1"/>
</dbReference>
<protein>
    <submittedName>
        <fullName evidence="4">BafA family autotransporter</fullName>
    </submittedName>
</protein>
<dbReference type="PANTHER" id="PTHR35037">
    <property type="entry name" value="C-TERMINAL REGION OF AIDA-LIKE PROTEIN"/>
    <property type="match status" value="1"/>
</dbReference>
<dbReference type="NCBIfam" id="TIGR01414">
    <property type="entry name" value="autotrans_barl"/>
    <property type="match status" value="3"/>
</dbReference>
<dbReference type="Pfam" id="PF03212">
    <property type="entry name" value="Pertactin"/>
    <property type="match status" value="3"/>
</dbReference>
<evidence type="ECO:0000313" key="5">
    <source>
        <dbReference type="Proteomes" id="UP000829580"/>
    </source>
</evidence>
<feature type="compositionally biased region" description="Basic and acidic residues" evidence="1">
    <location>
        <begin position="1444"/>
        <end position="1456"/>
    </location>
</feature>
<dbReference type="RefSeq" id="WP_241439314.1">
    <property type="nucleotide sequence ID" value="NZ_CP093033.1"/>
</dbReference>
<accession>A0ABY3VW38</accession>
<evidence type="ECO:0000259" key="3">
    <source>
        <dbReference type="PROSITE" id="PS51208"/>
    </source>
</evidence>
<sequence length="1836" mass="199642">MQRKLKLSFYALMTSSFFIKIANADGVATLKEKLLTPVGINEHLEETRKLLSKVRGLKEKEGGAKMIVHEKTIEESKLSEEERKGEENLFFEVLTNSIISDGMAIYITNGTSEDSEINSFSYKEAGYSIDNTVRKDGKLYIAAASVSRDTIIEHDGTEFVQNLSTSEYATIKKGGKQIIESGSNAEGAQIYGGEQIIWGKGGLGTGLLRKDKASSAYSTKIYAEDGVLGQQNIYSGGIAFDTKVMKGGIQNLDGQASVNNGFLEDSDAVDTEDEDFTINEGAFALNTELFKDGMQNIFAGGNASEVTLYDHAIQKIYDSGYVDTLTINHQAQSWGLAGAILDKDTNVNDFGSLYLYAGNGGSVTEVGNLILNGEDSKLYLIATENNDKKPLVKIQSLKGNGRVIFTSSGSDKYYSRLNVGNLSGSLHFDFNVDFSKHRGDYLSIKKGAGHHTISVTDSGREITNYSHKELKLISDRSGKAHFTLTNTFGEKIGTVDAGAYRYSLKHRNNKNDGKIWYLDTNYAIDETNTSSFSDSNLQLSTASPSNDLTKLIIEKGMIVTIADPSFDSSSEKVDGNGETSISNTVRDGGKLSVYNGGFSLYTKIESGGVEVIKTQSLSQDSTVHKGGQQRIEEGGKAEDAKISGGEQFVSGKSDIKGKIVKSSAYSTVISGENGERGYQNVYDDGEVFNTKIMKGGVQNLYVEEDLNDYSSFAFNTKVFSGGEQHVLAGGIAIDVTLQGTAFQAIDLGGYVKDLTIKDQAQSWLHSGTTLEGSTMIHDSGRIYLYAGADRSRTEVEKIVLKGKDTRLYSIASNTDGESSLIEDLSGNGRVIFTSTVFNPHYSKLEVNELSGNLQFRFNVNFAEQRGDQLLIKKGSGQHTISVIDSGIEIADSSLQDQNLVLELELIREQSGNAHFTLTDFSGEKTSTIDGGAYMYALKTKDHNGGKSWYLAPLETTSTSVTPSSHTEFPIGKLPEKEENITSSQDVNINFDPYFDVINFSIREGGGILQNFWLGDDRTVHISDDGEQGALKQSMNATVEGSGILYVETGGSSKNTTVERGGSEIIGEQGISNSTIIYEGGQQKVEGGGTALQTTIYGGDQLIWGDSYENGGIVGSSAYDTILYGQGETPGQQNVYDDGMAVETKVMSGGIQTLAKWFPDDDNFAEKAGGLAISTEVFEGGVQRVLAGGEANTVTLHRHAAQEVHAGGIVKNLTIKEGANSWVFSGAMLGGKIAVQDFGGLHLYAGDDHQQTKAENINLNGEEAQLYSIAHEFDDKSTHVQQLSGVGKVIFTSSEDDLYYSKLYVDNLSGSLHFDFNVSLAEGKGDYLFIENGSGSHTINVADSGIEIVDPFSTELDLILDQSGGASFTLQSFSDAKIGMVDGGTYIYGLKHKNIEDEEGKIWYLTAVYMDSAPREQRRRSRFARHLSQNQPVSSLSTLTNTQEHTIKLQRQRENRRNSNSKSSTSVSSVVSILGSQMIKGAPPASHSPLSSDRQQAAVSVSSQSLADQMILRPSNQKQPSPQLDETLSDFQFLTTPSTDAVLSMSVAPAMIFHNEMQSVRAGRGILDKSKKHTALWGYAIKAKESIATEHIDFKLDQTGIVLGINGLSEWENGEFYIGGFGSYDHARVAHTRGGTSGINSYSIGAYVTYVDHSGWYLDALLKYNHYQNNLKAVSTNGLGIEGSYKQWAVGASFEAGYRFQTSKSSWLQPYGQFTWLQVEGKEIKLSNDMSGDIRPFTSLRSEVGLSLGYEFGSGMATSSQAYITAAWLRENKDDNQTVINEHHSFTTDLSGNAGKLGIGLSSFLSEKLKLYGEAHYVKGRKTKQSLQGIIGVRYRF</sequence>
<feature type="region of interest" description="Disordered" evidence="1">
    <location>
        <begin position="1424"/>
        <end position="1466"/>
    </location>
</feature>
<feature type="chain" id="PRO_5047389909" evidence="2">
    <location>
        <begin position="25"/>
        <end position="1836"/>
    </location>
</feature>
<dbReference type="Gene3D" id="2.160.20.20">
    <property type="match status" value="3"/>
</dbReference>
<organism evidence="4 5">
    <name type="scientific">Bartonella krasnovii</name>
    <dbReference type="NCBI Taxonomy" id="2267275"/>
    <lineage>
        <taxon>Bacteria</taxon>
        <taxon>Pseudomonadati</taxon>
        <taxon>Pseudomonadota</taxon>
        <taxon>Alphaproteobacteria</taxon>
        <taxon>Hyphomicrobiales</taxon>
        <taxon>Bartonellaceae</taxon>
        <taxon>Bartonella</taxon>
    </lineage>
</organism>
<dbReference type="Gene3D" id="2.40.128.130">
    <property type="entry name" value="Autotransporter beta-domain"/>
    <property type="match status" value="1"/>
</dbReference>
<dbReference type="InterPro" id="IPR036709">
    <property type="entry name" value="Autotransporte_beta_dom_sf"/>
</dbReference>
<proteinExistence type="predicted"/>
<feature type="signal peptide" evidence="2">
    <location>
        <begin position="1"/>
        <end position="24"/>
    </location>
</feature>
<dbReference type="Pfam" id="PF03797">
    <property type="entry name" value="Autotransporter"/>
    <property type="match status" value="1"/>
</dbReference>
<dbReference type="PROSITE" id="PS51208">
    <property type="entry name" value="AUTOTRANSPORTER"/>
    <property type="match status" value="1"/>
</dbReference>
<dbReference type="InterPro" id="IPR030930">
    <property type="entry name" value="AIDA"/>
</dbReference>
<dbReference type="SUPFAM" id="SSF51126">
    <property type="entry name" value="Pectin lyase-like"/>
    <property type="match status" value="3"/>
</dbReference>
<keyword evidence="5" id="KW-1185">Reference proteome</keyword>
<keyword evidence="2" id="KW-0732">Signal</keyword>